<keyword evidence="2" id="KW-1185">Reference proteome</keyword>
<organism evidence="1 2">
    <name type="scientific">Conservatibacter flavescens</name>
    <dbReference type="NCBI Taxonomy" id="28161"/>
    <lineage>
        <taxon>Bacteria</taxon>
        <taxon>Pseudomonadati</taxon>
        <taxon>Pseudomonadota</taxon>
        <taxon>Gammaproteobacteria</taxon>
        <taxon>Pasteurellales</taxon>
        <taxon>Pasteurellaceae</taxon>
        <taxon>Conservatibacter</taxon>
    </lineage>
</organism>
<accession>A0A2M8RZV1</accession>
<protein>
    <submittedName>
        <fullName evidence="1">Uncharacterized protein</fullName>
    </submittedName>
</protein>
<dbReference type="Proteomes" id="UP000229329">
    <property type="component" value="Unassembled WGS sequence"/>
</dbReference>
<name>A0A2M8RZV1_9PAST</name>
<comment type="caution">
    <text evidence="1">The sequence shown here is derived from an EMBL/GenBank/DDBJ whole genome shotgun (WGS) entry which is preliminary data.</text>
</comment>
<proteinExistence type="predicted"/>
<sequence>MTQSILNADLSKMSYEQFQEVMRGFAQLYSDVNSNGNYMSLFKDLKTLAKHVERLPQDFFTFYGAYEIADNQVVVAVFRINLDAPMHSDTAPNMTIVEVSFAEDERNLQCPAQVREYLTQTDYVAQAEKAYPQIMEDLLWEKEREKRVAKLNLSEEDKRLLFEDAIEL</sequence>
<dbReference type="AlphaFoldDB" id="A0A2M8RZV1"/>
<evidence type="ECO:0000313" key="2">
    <source>
        <dbReference type="Proteomes" id="UP000229329"/>
    </source>
</evidence>
<dbReference type="OrthoDB" id="5677055at2"/>
<evidence type="ECO:0000313" key="1">
    <source>
        <dbReference type="EMBL" id="PJG84417.1"/>
    </source>
</evidence>
<gene>
    <name evidence="1" type="ORF">CVP05_11225</name>
</gene>
<dbReference type="RefSeq" id="WP_100289660.1">
    <property type="nucleotide sequence ID" value="NZ_PHHA01000032.1"/>
</dbReference>
<reference evidence="1 2" key="1">
    <citation type="submission" date="2017-11" db="EMBL/GenBank/DDBJ databases">
        <title>Reclassification of Bisgaard taxon 7 as Conservatibacter flavescens gen. nov., sp. nov.</title>
        <authorList>
            <person name="Christensen H."/>
        </authorList>
    </citation>
    <scope>NUCLEOTIDE SEQUENCE [LARGE SCALE GENOMIC DNA]</scope>
    <source>
        <strain evidence="1 2">7_4</strain>
    </source>
</reference>
<dbReference type="EMBL" id="PHHA01000032">
    <property type="protein sequence ID" value="PJG84417.1"/>
    <property type="molecule type" value="Genomic_DNA"/>
</dbReference>